<dbReference type="EnsemblPlants" id="Solyc06g050490.1.1">
    <property type="protein sequence ID" value="Solyc06g050490.1.1"/>
    <property type="gene ID" value="Solyc06g050490.1"/>
</dbReference>
<sequence length="102" mass="11301">MTPISLITTVVQRPTVIFFVILKEHHLKSHQEVSSYVSDWDGDSDRSSCSPLFEALTPNKNFSNLNVDAFVAAAAPKASTLGLFSRTTNVPSYAFISFPYRC</sequence>
<protein>
    <submittedName>
        <fullName evidence="1">Uncharacterized protein</fullName>
    </submittedName>
</protein>
<dbReference type="HOGENOM" id="CLU_2282388_0_0_1"/>
<evidence type="ECO:0000313" key="2">
    <source>
        <dbReference type="Proteomes" id="UP000004994"/>
    </source>
</evidence>
<organism evidence="1">
    <name type="scientific">Solanum lycopersicum</name>
    <name type="common">Tomato</name>
    <name type="synonym">Lycopersicon esculentum</name>
    <dbReference type="NCBI Taxonomy" id="4081"/>
    <lineage>
        <taxon>Eukaryota</taxon>
        <taxon>Viridiplantae</taxon>
        <taxon>Streptophyta</taxon>
        <taxon>Embryophyta</taxon>
        <taxon>Tracheophyta</taxon>
        <taxon>Spermatophyta</taxon>
        <taxon>Magnoliopsida</taxon>
        <taxon>eudicotyledons</taxon>
        <taxon>Gunneridae</taxon>
        <taxon>Pentapetalae</taxon>
        <taxon>asterids</taxon>
        <taxon>lamiids</taxon>
        <taxon>Solanales</taxon>
        <taxon>Solanaceae</taxon>
        <taxon>Solanoideae</taxon>
        <taxon>Solaneae</taxon>
        <taxon>Solanum</taxon>
        <taxon>Solanum subgen. Lycopersicon</taxon>
    </lineage>
</organism>
<reference evidence="1" key="2">
    <citation type="submission" date="2015-06" db="UniProtKB">
        <authorList>
            <consortium name="EnsemblPlants"/>
        </authorList>
    </citation>
    <scope>IDENTIFICATION</scope>
    <source>
        <strain evidence="1">cv. Heinz 1706</strain>
    </source>
</reference>
<name>K4C5J3_SOLLC</name>
<proteinExistence type="predicted"/>
<dbReference type="Gramene" id="Solyc06g050490.1.1">
    <property type="protein sequence ID" value="Solyc06g050490.1.1"/>
    <property type="gene ID" value="Solyc06g050490.1"/>
</dbReference>
<keyword evidence="2" id="KW-1185">Reference proteome</keyword>
<accession>K4C5J3</accession>
<dbReference type="PaxDb" id="4081-Solyc06g050490.1.1"/>
<dbReference type="InParanoid" id="K4C5J3"/>
<dbReference type="AlphaFoldDB" id="K4C5J3"/>
<evidence type="ECO:0000313" key="1">
    <source>
        <dbReference type="EnsemblPlants" id="Solyc06g050490.1.1"/>
    </source>
</evidence>
<dbReference type="Proteomes" id="UP000004994">
    <property type="component" value="Chromosome 6"/>
</dbReference>
<reference evidence="1" key="1">
    <citation type="journal article" date="2012" name="Nature">
        <title>The tomato genome sequence provides insights into fleshy fruit evolution.</title>
        <authorList>
            <consortium name="Tomato Genome Consortium"/>
        </authorList>
    </citation>
    <scope>NUCLEOTIDE SEQUENCE [LARGE SCALE GENOMIC DNA]</scope>
    <source>
        <strain evidence="1">cv. Heinz 1706</strain>
    </source>
</reference>